<evidence type="ECO:0000256" key="2">
    <source>
        <dbReference type="ARBA" id="ARBA00023239"/>
    </source>
</evidence>
<dbReference type="Gene3D" id="2.40.128.20">
    <property type="match status" value="1"/>
</dbReference>
<accession>A0A2T1C1Z3</accession>
<dbReference type="OrthoDB" id="554080at2"/>
<protein>
    <recommendedName>
        <fullName evidence="3">Chromophore lyase CpcS/CpeS</fullName>
        <ecNumber evidence="3">4.-.-.-</ecNumber>
    </recommendedName>
</protein>
<dbReference type="RefSeq" id="WP_106289269.1">
    <property type="nucleotide sequence ID" value="NZ_CAWNTC010000081.1"/>
</dbReference>
<evidence type="ECO:0000313" key="5">
    <source>
        <dbReference type="EMBL" id="PSB02281.1"/>
    </source>
</evidence>
<dbReference type="GO" id="GO:0016829">
    <property type="term" value="F:lyase activity"/>
    <property type="evidence" value="ECO:0007669"/>
    <property type="project" value="UniProtKB-KW"/>
</dbReference>
<dbReference type="Proteomes" id="UP000238762">
    <property type="component" value="Unassembled WGS sequence"/>
</dbReference>
<dbReference type="HAMAP" id="MF_01459">
    <property type="entry name" value="Chrphore_lyase_CpxS"/>
    <property type="match status" value="1"/>
</dbReference>
<reference evidence="5 6" key="1">
    <citation type="submission" date="2018-02" db="EMBL/GenBank/DDBJ databases">
        <authorList>
            <person name="Cohen D.B."/>
            <person name="Kent A.D."/>
        </authorList>
    </citation>
    <scope>NUCLEOTIDE SEQUENCE [LARGE SCALE GENOMIC DNA]</scope>
    <source>
        <strain evidence="5 6">CCAP 1448/3</strain>
    </source>
</reference>
<gene>
    <name evidence="3" type="primary">cpcS</name>
    <name evidence="5" type="ORF">C7B64_13950</name>
</gene>
<keyword evidence="6" id="KW-1185">Reference proteome</keyword>
<dbReference type="CDD" id="cd16339">
    <property type="entry name" value="CpcS"/>
    <property type="match status" value="1"/>
</dbReference>
<name>A0A2T1C1Z3_9CYAN</name>
<dbReference type="EMBL" id="PVWJ01000066">
    <property type="protein sequence ID" value="PSB02281.1"/>
    <property type="molecule type" value="Genomic_DNA"/>
</dbReference>
<organism evidence="5 6">
    <name type="scientific">Merismopedia glauca CCAP 1448/3</name>
    <dbReference type="NCBI Taxonomy" id="1296344"/>
    <lineage>
        <taxon>Bacteria</taxon>
        <taxon>Bacillati</taxon>
        <taxon>Cyanobacteriota</taxon>
        <taxon>Cyanophyceae</taxon>
        <taxon>Synechococcales</taxon>
        <taxon>Merismopediaceae</taxon>
        <taxon>Merismopedia</taxon>
    </lineage>
</organism>
<dbReference type="AlphaFoldDB" id="A0A2T1C1Z3"/>
<dbReference type="InterPro" id="IPR012674">
    <property type="entry name" value="Calycin"/>
</dbReference>
<dbReference type="InterPro" id="IPR018536">
    <property type="entry name" value="CpcS/CpeS"/>
</dbReference>
<reference evidence="5 6" key="2">
    <citation type="submission" date="2018-03" db="EMBL/GenBank/DDBJ databases">
        <title>The ancient ancestry and fast evolution of plastids.</title>
        <authorList>
            <person name="Moore K.R."/>
            <person name="Magnabosco C."/>
            <person name="Momper L."/>
            <person name="Gold D.A."/>
            <person name="Bosak T."/>
            <person name="Fournier G.P."/>
        </authorList>
    </citation>
    <scope>NUCLEOTIDE SEQUENCE [LARGE SCALE GENOMIC DNA]</scope>
    <source>
        <strain evidence="5 6">CCAP 1448/3</strain>
    </source>
</reference>
<dbReference type="GO" id="GO:0017006">
    <property type="term" value="P:protein-tetrapyrrole linkage"/>
    <property type="evidence" value="ECO:0007669"/>
    <property type="project" value="UniProtKB-UniRule"/>
</dbReference>
<keyword evidence="2 3" id="KW-0456">Lyase</keyword>
<sequence length="181" mass="19720">MTIQEFFELSTGKWFSQSTKYGVGCDRPQNGRSDLIIEDLSVESPEIQKIYQDAGLNSPSNAAKISWNGSLDGSTKKVVGSTIIAAIPDSNGGDRGKLLRQVGTSTLVSDYEMGDGEVFILITPEKDATWEERIWFGSENLRLRTVVKKQGEDTQSSSFYSEIRMGGGKPPAKTETTAANA</sequence>
<comment type="similarity">
    <text evidence="1 3">Belongs to the CpcS/CpeS biliprotein lyase family.</text>
</comment>
<comment type="function">
    <text evidence="3">Covalently attaches a chromophore to Cys residue(s) of phycobiliproteins.</text>
</comment>
<dbReference type="EC" id="4.-.-.-" evidence="3"/>
<evidence type="ECO:0000256" key="3">
    <source>
        <dbReference type="HAMAP-Rule" id="MF_01459"/>
    </source>
</evidence>
<comment type="caution">
    <text evidence="5">The sequence shown here is derived from an EMBL/GenBank/DDBJ whole genome shotgun (WGS) entry which is preliminary data.</text>
</comment>
<evidence type="ECO:0000256" key="4">
    <source>
        <dbReference type="SAM" id="MobiDB-lite"/>
    </source>
</evidence>
<proteinExistence type="inferred from homology"/>
<evidence type="ECO:0000313" key="6">
    <source>
        <dbReference type="Proteomes" id="UP000238762"/>
    </source>
</evidence>
<evidence type="ECO:0000256" key="1">
    <source>
        <dbReference type="ARBA" id="ARBA00010681"/>
    </source>
</evidence>
<feature type="region of interest" description="Disordered" evidence="4">
    <location>
        <begin position="153"/>
        <end position="181"/>
    </location>
</feature>
<dbReference type="Pfam" id="PF09367">
    <property type="entry name" value="CpeS"/>
    <property type="match status" value="1"/>
</dbReference>